<dbReference type="InterPro" id="IPR029050">
    <property type="entry name" value="Immunoprotect_excell_Ig-like"/>
</dbReference>
<proteinExistence type="predicted"/>
<reference evidence="4" key="1">
    <citation type="journal article" date="2020" name="mSystems">
        <title>Genome- and Community-Level Interaction Insights into Carbon Utilization and Element Cycling Functions of Hydrothermarchaeota in Hydrothermal Sediment.</title>
        <authorList>
            <person name="Zhou Z."/>
            <person name="Liu Y."/>
            <person name="Xu W."/>
            <person name="Pan J."/>
            <person name="Luo Z.H."/>
            <person name="Li M."/>
        </authorList>
    </citation>
    <scope>NUCLEOTIDE SEQUENCE [LARGE SCALE GENOMIC DNA]</scope>
    <source>
        <strain evidence="4">SpSt-222</strain>
    </source>
</reference>
<dbReference type="InterPro" id="IPR029051">
    <property type="entry name" value="DUF4352"/>
</dbReference>
<comment type="caution">
    <text evidence="4">The sequence shown here is derived from an EMBL/GenBank/DDBJ whole genome shotgun (WGS) entry which is preliminary data.</text>
</comment>
<feature type="compositionally biased region" description="Low complexity" evidence="2">
    <location>
        <begin position="34"/>
        <end position="80"/>
    </location>
</feature>
<keyword evidence="1" id="KW-0732">Signal</keyword>
<feature type="compositionally biased region" description="Low complexity" evidence="2">
    <location>
        <begin position="236"/>
        <end position="247"/>
    </location>
</feature>
<evidence type="ECO:0000259" key="3">
    <source>
        <dbReference type="Pfam" id="PF11611"/>
    </source>
</evidence>
<sequence>MRRFMKVLLIGAGGLLAVCILLAVLTQGGGSEKPTPTQVAGATTAAPAVGSATPQPHEPTATTPPQAAQEPTAAPQATPTLPWGTSKEDVHATLVEGQTAELTDGKEVYRLTLEKIVDGAASTNQFQQPKEGNRYLLFSIVVENAGTRSHLISATNFQLRTVAGFDYEPVFAPVGFTEGEALSQEISPGGKARGIVVFELPTDQQPLFLKFDPNPITSAELYFDAPNALELVQSGAASQPAAAAPEGTPGDQAGKSWGTSKNDRHVPLVVGQSGAIADGKQVYRVTVMAIVDGATSSNMFVQPKEGHKFWLVQVQFENAGTSSITLIPTQWALRTQDGFDYEPEIMVTGFTEGELLSGEVGPGGKMQGIVVFQIPQNAQPLFLKFDPNPITSAELYFDAQ</sequence>
<feature type="domain" description="DUF4352" evidence="3">
    <location>
        <begin position="285"/>
        <end position="391"/>
    </location>
</feature>
<feature type="region of interest" description="Disordered" evidence="2">
    <location>
        <begin position="236"/>
        <end position="262"/>
    </location>
</feature>
<evidence type="ECO:0000256" key="2">
    <source>
        <dbReference type="SAM" id="MobiDB-lite"/>
    </source>
</evidence>
<feature type="domain" description="DUF4352" evidence="3">
    <location>
        <begin position="120"/>
        <end position="218"/>
    </location>
</feature>
<dbReference type="EMBL" id="DSJL01000011">
    <property type="protein sequence ID" value="HEF65441.1"/>
    <property type="molecule type" value="Genomic_DNA"/>
</dbReference>
<dbReference type="Gene3D" id="2.60.40.1240">
    <property type="match status" value="2"/>
</dbReference>
<dbReference type="AlphaFoldDB" id="A0A7C1JUT7"/>
<feature type="region of interest" description="Disordered" evidence="2">
    <location>
        <begin position="30"/>
        <end position="85"/>
    </location>
</feature>
<dbReference type="Pfam" id="PF11611">
    <property type="entry name" value="DUF4352"/>
    <property type="match status" value="2"/>
</dbReference>
<accession>A0A7C1JUT7</accession>
<evidence type="ECO:0000256" key="1">
    <source>
        <dbReference type="ARBA" id="ARBA00022729"/>
    </source>
</evidence>
<protein>
    <submittedName>
        <fullName evidence="4">DUF4352 domain-containing protein</fullName>
    </submittedName>
</protein>
<organism evidence="4">
    <name type="scientific">Thermomicrobium roseum</name>
    <dbReference type="NCBI Taxonomy" id="500"/>
    <lineage>
        <taxon>Bacteria</taxon>
        <taxon>Pseudomonadati</taxon>
        <taxon>Thermomicrobiota</taxon>
        <taxon>Thermomicrobia</taxon>
        <taxon>Thermomicrobiales</taxon>
        <taxon>Thermomicrobiaceae</taxon>
        <taxon>Thermomicrobium</taxon>
    </lineage>
</organism>
<name>A0A7C1JUT7_THERO</name>
<gene>
    <name evidence="4" type="ORF">ENP47_07575</name>
</gene>
<evidence type="ECO:0000313" key="4">
    <source>
        <dbReference type="EMBL" id="HEF65441.1"/>
    </source>
</evidence>